<reference evidence="1" key="1">
    <citation type="submission" date="2016-12" db="EMBL/GenBank/DDBJ databases">
        <authorList>
            <person name="Moulin L."/>
        </authorList>
    </citation>
    <scope>NUCLEOTIDE SEQUENCE [LARGE SCALE GENOMIC DNA]</scope>
    <source>
        <strain evidence="1">STM 7183</strain>
    </source>
</reference>
<evidence type="ECO:0000313" key="1">
    <source>
        <dbReference type="EMBL" id="SIT42433.1"/>
    </source>
</evidence>
<organism evidence="1 2">
    <name type="scientific">Paraburkholderia piptadeniae</name>
    <dbReference type="NCBI Taxonomy" id="1701573"/>
    <lineage>
        <taxon>Bacteria</taxon>
        <taxon>Pseudomonadati</taxon>
        <taxon>Pseudomonadota</taxon>
        <taxon>Betaproteobacteria</taxon>
        <taxon>Burkholderiales</taxon>
        <taxon>Burkholderiaceae</taxon>
        <taxon>Paraburkholderia</taxon>
    </lineage>
</organism>
<accession>A0A1N7S621</accession>
<comment type="caution">
    <text evidence="1">The sequence shown here is derived from an EMBL/GenBank/DDBJ whole genome shotgun (WGS) entry which is preliminary data.</text>
</comment>
<dbReference type="Proteomes" id="UP000195569">
    <property type="component" value="Unassembled WGS sequence"/>
</dbReference>
<name>A0A1N7S621_9BURK</name>
<evidence type="ECO:0000313" key="2">
    <source>
        <dbReference type="Proteomes" id="UP000195569"/>
    </source>
</evidence>
<dbReference type="AlphaFoldDB" id="A0A1N7S621"/>
<gene>
    <name evidence="1" type="ORF">BN2476_320117</name>
</gene>
<keyword evidence="2" id="KW-1185">Reference proteome</keyword>
<proteinExistence type="predicted"/>
<dbReference type="EMBL" id="CYGY02000032">
    <property type="protein sequence ID" value="SIT42433.1"/>
    <property type="molecule type" value="Genomic_DNA"/>
</dbReference>
<sequence>MFDGRRHKARILQNAVRDSNFFGHQSVIVERLGRAGSRQIVELAARGRGGNPLFDKCIKQFHLQSTTLRLGHFIRSREMHLSDA</sequence>
<protein>
    <submittedName>
        <fullName evidence="1">Uncharacterized protein</fullName>
    </submittedName>
</protein>